<name>A0A1A3BD51_MYCAS</name>
<organism evidence="1 2">
    <name type="scientific">Mycobacterium asiaticum</name>
    <dbReference type="NCBI Taxonomy" id="1790"/>
    <lineage>
        <taxon>Bacteria</taxon>
        <taxon>Bacillati</taxon>
        <taxon>Actinomycetota</taxon>
        <taxon>Actinomycetes</taxon>
        <taxon>Mycobacteriales</taxon>
        <taxon>Mycobacteriaceae</taxon>
        <taxon>Mycobacterium</taxon>
    </lineage>
</organism>
<comment type="caution">
    <text evidence="1">The sequence shown here is derived from an EMBL/GenBank/DDBJ whole genome shotgun (WGS) entry which is preliminary data.</text>
</comment>
<sequence length="163" mass="17659">MSDSPSRFIEIFRMIWGAMLLTAPRVVLRSIHRVEVDQKAVVIARILGARHLAQASLSGIRPSPEIIAAGIWVDSVHALTALGLAALDRRRARGALTDAFVAALWALSGAHDLASGGTPPPHRQRLRDRLAQLILPRLPGGRPLLDRAQRANGQSRDIARVVA</sequence>
<dbReference type="OrthoDB" id="4734201at2"/>
<proteinExistence type="predicted"/>
<reference evidence="1 2" key="1">
    <citation type="submission" date="2016-06" db="EMBL/GenBank/DDBJ databases">
        <authorList>
            <person name="Kjaerup R.B."/>
            <person name="Dalgaard T.S."/>
            <person name="Juul-Madsen H.R."/>
        </authorList>
    </citation>
    <scope>NUCLEOTIDE SEQUENCE [LARGE SCALE GENOMIC DNA]</scope>
    <source>
        <strain evidence="1 2">1081914.2</strain>
    </source>
</reference>
<dbReference type="Proteomes" id="UP000093795">
    <property type="component" value="Unassembled WGS sequence"/>
</dbReference>
<dbReference type="EMBL" id="LZKQ01000329">
    <property type="protein sequence ID" value="OBI72919.1"/>
    <property type="molecule type" value="Genomic_DNA"/>
</dbReference>
<dbReference type="AlphaFoldDB" id="A0A1A3BD51"/>
<evidence type="ECO:0000313" key="1">
    <source>
        <dbReference type="EMBL" id="OBI72919.1"/>
    </source>
</evidence>
<gene>
    <name evidence="1" type="ORF">A9X01_06955</name>
</gene>
<accession>A0A1A3BD51</accession>
<protein>
    <submittedName>
        <fullName evidence="1">Uncharacterized protein</fullName>
    </submittedName>
</protein>
<evidence type="ECO:0000313" key="2">
    <source>
        <dbReference type="Proteomes" id="UP000093795"/>
    </source>
</evidence>